<dbReference type="AlphaFoldDB" id="A0A562VPI3"/>
<evidence type="ECO:0000256" key="8">
    <source>
        <dbReference type="ARBA" id="ARBA00023012"/>
    </source>
</evidence>
<dbReference type="RefSeq" id="WP_145020733.1">
    <property type="nucleotide sequence ID" value="NZ_VLLN01000007.1"/>
</dbReference>
<dbReference type="Pfam" id="PF00512">
    <property type="entry name" value="HisKA"/>
    <property type="match status" value="1"/>
</dbReference>
<evidence type="ECO:0000256" key="1">
    <source>
        <dbReference type="ARBA" id="ARBA00000085"/>
    </source>
</evidence>
<evidence type="ECO:0000256" key="2">
    <source>
        <dbReference type="ARBA" id="ARBA00012438"/>
    </source>
</evidence>
<comment type="caution">
    <text evidence="12">The sequence shown here is derived from an EMBL/GenBank/DDBJ whole genome shotgun (WGS) entry which is preliminary data.</text>
</comment>
<dbReference type="CDD" id="cd00082">
    <property type="entry name" value="HisKA"/>
    <property type="match status" value="1"/>
</dbReference>
<dbReference type="GO" id="GO:0005524">
    <property type="term" value="F:ATP binding"/>
    <property type="evidence" value="ECO:0007669"/>
    <property type="project" value="UniProtKB-KW"/>
</dbReference>
<dbReference type="OrthoDB" id="9808844at2"/>
<proteinExistence type="predicted"/>
<keyword evidence="9" id="KW-0175">Coiled coil</keyword>
<evidence type="ECO:0000256" key="3">
    <source>
        <dbReference type="ARBA" id="ARBA00022553"/>
    </source>
</evidence>
<dbReference type="InterPro" id="IPR003594">
    <property type="entry name" value="HATPase_dom"/>
</dbReference>
<reference evidence="12 13" key="1">
    <citation type="submission" date="2019-07" db="EMBL/GenBank/DDBJ databases">
        <title>Genomic Encyclopedia of Archaeal and Bacterial Type Strains, Phase II (KMG-II): from individual species to whole genera.</title>
        <authorList>
            <person name="Goeker M."/>
        </authorList>
    </citation>
    <scope>NUCLEOTIDE SEQUENCE [LARGE SCALE GENOMIC DNA]</scope>
    <source>
        <strain evidence="12 13">ATCC BAA-1139</strain>
    </source>
</reference>
<keyword evidence="7" id="KW-0067">ATP-binding</keyword>
<dbReference type="SMART" id="SM00388">
    <property type="entry name" value="HisKA"/>
    <property type="match status" value="1"/>
</dbReference>
<gene>
    <name evidence="12" type="ORF">JN12_01543</name>
</gene>
<dbReference type="InterPro" id="IPR036097">
    <property type="entry name" value="HisK_dim/P_sf"/>
</dbReference>
<accession>A0A562VPI3</accession>
<keyword evidence="10" id="KW-0472">Membrane</keyword>
<evidence type="ECO:0000256" key="6">
    <source>
        <dbReference type="ARBA" id="ARBA00022777"/>
    </source>
</evidence>
<keyword evidence="3" id="KW-0597">Phosphoprotein</keyword>
<evidence type="ECO:0000256" key="5">
    <source>
        <dbReference type="ARBA" id="ARBA00022741"/>
    </source>
</evidence>
<keyword evidence="10" id="KW-1133">Transmembrane helix</keyword>
<dbReference type="PANTHER" id="PTHR43065">
    <property type="entry name" value="SENSOR HISTIDINE KINASE"/>
    <property type="match status" value="1"/>
</dbReference>
<feature type="coiled-coil region" evidence="9">
    <location>
        <begin position="111"/>
        <end position="148"/>
    </location>
</feature>
<dbReference type="SUPFAM" id="SSF47384">
    <property type="entry name" value="Homodimeric domain of signal transducing histidine kinase"/>
    <property type="match status" value="1"/>
</dbReference>
<dbReference type="Gene3D" id="3.30.565.10">
    <property type="entry name" value="Histidine kinase-like ATPase, C-terminal domain"/>
    <property type="match status" value="1"/>
</dbReference>
<dbReference type="SUPFAM" id="SSF55874">
    <property type="entry name" value="ATPase domain of HSP90 chaperone/DNA topoisomerase II/histidine kinase"/>
    <property type="match status" value="1"/>
</dbReference>
<comment type="catalytic activity">
    <reaction evidence="1">
        <text>ATP + protein L-histidine = ADP + protein N-phospho-L-histidine.</text>
        <dbReference type="EC" id="2.7.13.3"/>
    </reaction>
</comment>
<dbReference type="EC" id="2.7.13.3" evidence="2"/>
<feature type="transmembrane region" description="Helical" evidence="10">
    <location>
        <begin position="6"/>
        <end position="28"/>
    </location>
</feature>
<dbReference type="PANTHER" id="PTHR43065:SF10">
    <property type="entry name" value="PEROXIDE STRESS-ACTIVATED HISTIDINE KINASE MAK3"/>
    <property type="match status" value="1"/>
</dbReference>
<name>A0A562VPI3_9BACT</name>
<dbReference type="SMART" id="SM00387">
    <property type="entry name" value="HATPase_c"/>
    <property type="match status" value="1"/>
</dbReference>
<evidence type="ECO:0000313" key="12">
    <source>
        <dbReference type="EMBL" id="TWJ19742.1"/>
    </source>
</evidence>
<dbReference type="InterPro" id="IPR003661">
    <property type="entry name" value="HisK_dim/P_dom"/>
</dbReference>
<sequence>MNKSSILRPVIIATFIVCISLLHYLTPLHLPYLHDIFQRLYYLPIILAALWYGFRGGLFCSIVVSIAYAPHILFQWGGHLTMEMEKYLEIILYNTVGGLTGLLSQRERERTVELQKTAQGLEESYQKLQHQSERIIVIEEQLRRAEKLSTLGEMAAVLAHEIRNPLGSIRGTAEILKDDYPPEDPKHEFIEIQIKETERLNRVVEDFLHMARPQPSDMQPCPVQDELETIVTLVSNDARDRKIKLSLQPPPFPVIVRADGEKLRQAFLNITINSLQATPPGGSVTISTAVVQTALCEIRFRDTGPGIDAATMERIFEPFFTTKQNGTGLGLAITRKIIESHGGTLQVESEPGTGTTVTIRLPVHTTSGGGAP</sequence>
<evidence type="ECO:0000256" key="7">
    <source>
        <dbReference type="ARBA" id="ARBA00022840"/>
    </source>
</evidence>
<feature type="transmembrane region" description="Helical" evidence="10">
    <location>
        <begin position="40"/>
        <end position="67"/>
    </location>
</feature>
<dbReference type="EMBL" id="VLLN01000007">
    <property type="protein sequence ID" value="TWJ19742.1"/>
    <property type="molecule type" value="Genomic_DNA"/>
</dbReference>
<dbReference type="InterPro" id="IPR005467">
    <property type="entry name" value="His_kinase_dom"/>
</dbReference>
<dbReference type="InterPro" id="IPR036890">
    <property type="entry name" value="HATPase_C_sf"/>
</dbReference>
<dbReference type="Gene3D" id="1.10.287.130">
    <property type="match status" value="1"/>
</dbReference>
<dbReference type="Gene3D" id="1.10.1760.20">
    <property type="match status" value="1"/>
</dbReference>
<evidence type="ECO:0000313" key="13">
    <source>
        <dbReference type="Proteomes" id="UP000319449"/>
    </source>
</evidence>
<keyword evidence="13" id="KW-1185">Reference proteome</keyword>
<protein>
    <recommendedName>
        <fullName evidence="2">histidine kinase</fullName>
        <ecNumber evidence="2">2.7.13.3</ecNumber>
    </recommendedName>
</protein>
<dbReference type="PRINTS" id="PR00344">
    <property type="entry name" value="BCTRLSENSOR"/>
</dbReference>
<dbReference type="InterPro" id="IPR004358">
    <property type="entry name" value="Sig_transdc_His_kin-like_C"/>
</dbReference>
<organism evidence="12 13">
    <name type="scientific">Geobacter argillaceus</name>
    <dbReference type="NCBI Taxonomy" id="345631"/>
    <lineage>
        <taxon>Bacteria</taxon>
        <taxon>Pseudomonadati</taxon>
        <taxon>Thermodesulfobacteriota</taxon>
        <taxon>Desulfuromonadia</taxon>
        <taxon>Geobacterales</taxon>
        <taxon>Geobacteraceae</taxon>
        <taxon>Geobacter</taxon>
    </lineage>
</organism>
<keyword evidence="5" id="KW-0547">Nucleotide-binding</keyword>
<evidence type="ECO:0000256" key="10">
    <source>
        <dbReference type="SAM" id="Phobius"/>
    </source>
</evidence>
<keyword evidence="10" id="KW-0812">Transmembrane</keyword>
<keyword evidence="6 12" id="KW-0418">Kinase</keyword>
<dbReference type="PROSITE" id="PS50109">
    <property type="entry name" value="HIS_KIN"/>
    <property type="match status" value="1"/>
</dbReference>
<evidence type="ECO:0000256" key="9">
    <source>
        <dbReference type="SAM" id="Coils"/>
    </source>
</evidence>
<evidence type="ECO:0000259" key="11">
    <source>
        <dbReference type="PROSITE" id="PS50109"/>
    </source>
</evidence>
<keyword evidence="4" id="KW-0808">Transferase</keyword>
<dbReference type="CDD" id="cd00075">
    <property type="entry name" value="HATPase"/>
    <property type="match status" value="1"/>
</dbReference>
<keyword evidence="8" id="KW-0902">Two-component regulatory system</keyword>
<dbReference type="Pfam" id="PF02518">
    <property type="entry name" value="HATPase_c"/>
    <property type="match status" value="1"/>
</dbReference>
<feature type="domain" description="Histidine kinase" evidence="11">
    <location>
        <begin position="157"/>
        <end position="365"/>
    </location>
</feature>
<dbReference type="GO" id="GO:0000155">
    <property type="term" value="F:phosphorelay sensor kinase activity"/>
    <property type="evidence" value="ECO:0007669"/>
    <property type="project" value="InterPro"/>
</dbReference>
<dbReference type="Proteomes" id="UP000319449">
    <property type="component" value="Unassembled WGS sequence"/>
</dbReference>
<evidence type="ECO:0000256" key="4">
    <source>
        <dbReference type="ARBA" id="ARBA00022679"/>
    </source>
</evidence>